<dbReference type="eggNOG" id="COG3458">
    <property type="taxonomic scope" value="Bacteria"/>
</dbReference>
<dbReference type="HOGENOM" id="CLU_050843_0_0_10"/>
<dbReference type="Gene3D" id="3.40.50.1820">
    <property type="entry name" value="alpha/beta hydrolase"/>
    <property type="match status" value="1"/>
</dbReference>
<evidence type="ECO:0000313" key="4">
    <source>
        <dbReference type="Proteomes" id="UP000000310"/>
    </source>
</evidence>
<name>F0S8L6_PSESL</name>
<organism evidence="3 4">
    <name type="scientific">Pseudopedobacter saltans (strain ATCC 51119 / DSM 12145 / JCM 21818 / CCUG 39354 / LMG 10337 / NBRC 100064 / NCIMB 13643)</name>
    <name type="common">Pedobacter saltans</name>
    <dbReference type="NCBI Taxonomy" id="762903"/>
    <lineage>
        <taxon>Bacteria</taxon>
        <taxon>Pseudomonadati</taxon>
        <taxon>Bacteroidota</taxon>
        <taxon>Sphingobacteriia</taxon>
        <taxon>Sphingobacteriales</taxon>
        <taxon>Sphingobacteriaceae</taxon>
        <taxon>Pseudopedobacter</taxon>
    </lineage>
</organism>
<dbReference type="GO" id="GO:0052689">
    <property type="term" value="F:carboxylic ester hydrolase activity"/>
    <property type="evidence" value="ECO:0007669"/>
    <property type="project" value="TreeGrafter"/>
</dbReference>
<gene>
    <name evidence="3" type="ordered locus">Pedsa_0724</name>
</gene>
<accession>F0S8L6</accession>
<evidence type="ECO:0000256" key="1">
    <source>
        <dbReference type="PIRSR" id="PIRSR639069-1"/>
    </source>
</evidence>
<dbReference type="GO" id="GO:0005976">
    <property type="term" value="P:polysaccharide metabolic process"/>
    <property type="evidence" value="ECO:0007669"/>
    <property type="project" value="TreeGrafter"/>
</dbReference>
<dbReference type="OrthoDB" id="3668964at2"/>
<reference evidence="3 4" key="1">
    <citation type="journal article" date="2011" name="Stand. Genomic Sci.">
        <title>Complete genome sequence of the gliding, heparinolytic Pedobacter saltans type strain (113).</title>
        <authorList>
            <person name="Liolios K."/>
            <person name="Sikorski J."/>
            <person name="Lu M."/>
            <person name="Nolan M."/>
            <person name="Lapidus A."/>
            <person name="Lucas S."/>
            <person name="Hammon N."/>
            <person name="Deshpande S."/>
            <person name="Cheng J.F."/>
            <person name="Tapia R."/>
            <person name="Han C."/>
            <person name="Goodwin L."/>
            <person name="Pitluck S."/>
            <person name="Huntemann M."/>
            <person name="Ivanova N."/>
            <person name="Pagani I."/>
            <person name="Mavromatis K."/>
            <person name="Ovchinikova G."/>
            <person name="Pati A."/>
            <person name="Chen A."/>
            <person name="Palaniappan K."/>
            <person name="Land M."/>
            <person name="Hauser L."/>
            <person name="Brambilla E.M."/>
            <person name="Kotsyurbenko O."/>
            <person name="Rohde M."/>
            <person name="Tindall B.J."/>
            <person name="Abt B."/>
            <person name="Goker M."/>
            <person name="Detter J.C."/>
            <person name="Woyke T."/>
            <person name="Bristow J."/>
            <person name="Eisen J.A."/>
            <person name="Markowitz V."/>
            <person name="Hugenholtz P."/>
            <person name="Klenk H.P."/>
            <person name="Kyrpides N.C."/>
        </authorList>
    </citation>
    <scope>NUCLEOTIDE SEQUENCE [LARGE SCALE GENOMIC DNA]</scope>
    <source>
        <strain evidence="4">ATCC 51119 / DSM 12145 / JCM 21818 / LMG 10337 / NBRC 100064 / NCIMB 13643</strain>
    </source>
</reference>
<evidence type="ECO:0000313" key="3">
    <source>
        <dbReference type="EMBL" id="ADY51300.1"/>
    </source>
</evidence>
<dbReference type="ESTHER" id="pedsd-f0s8l6">
    <property type="family name" value="Acetyl-esterase_deacetylase"/>
</dbReference>
<reference evidence="4" key="2">
    <citation type="submission" date="2011-02" db="EMBL/GenBank/DDBJ databases">
        <title>The complete genome of Pedobacter saltans DSM 12145.</title>
        <authorList>
            <consortium name="US DOE Joint Genome Institute (JGI-PGF)"/>
            <person name="Lucas S."/>
            <person name="Copeland A."/>
            <person name="Lapidus A."/>
            <person name="Bruce D."/>
            <person name="Goodwin L."/>
            <person name="Pitluck S."/>
            <person name="Kyrpides N."/>
            <person name="Mavromatis K."/>
            <person name="Pagani I."/>
            <person name="Ivanova N."/>
            <person name="Ovchinnikova G."/>
            <person name="Lu M."/>
            <person name="Detter J.C."/>
            <person name="Han C."/>
            <person name="Land M."/>
            <person name="Hauser L."/>
            <person name="Markowitz V."/>
            <person name="Cheng J.-F."/>
            <person name="Hugenholtz P."/>
            <person name="Woyke T."/>
            <person name="Wu D."/>
            <person name="Tindall B."/>
            <person name="Pomrenke H.G."/>
            <person name="Brambilla E."/>
            <person name="Klenk H.-P."/>
            <person name="Eisen J.A."/>
        </authorList>
    </citation>
    <scope>NUCLEOTIDE SEQUENCE [LARGE SCALE GENOMIC DNA]</scope>
    <source>
        <strain evidence="4">ATCC 51119 / DSM 12145 / JCM 21818 / LMG 10337 / NBRC 100064 / NCIMB 13643</strain>
    </source>
</reference>
<dbReference type="PANTHER" id="PTHR40111:SF1">
    <property type="entry name" value="CEPHALOSPORIN-C DEACETYLASE"/>
    <property type="match status" value="1"/>
</dbReference>
<dbReference type="STRING" id="762903.Pedsa_0724"/>
<protein>
    <submittedName>
        <fullName evidence="3">Acetyl xylan esterase</fullName>
    </submittedName>
</protein>
<keyword evidence="4" id="KW-1185">Reference proteome</keyword>
<dbReference type="Pfam" id="PF05448">
    <property type="entry name" value="AXE1"/>
    <property type="match status" value="1"/>
</dbReference>
<dbReference type="InterPro" id="IPR029058">
    <property type="entry name" value="AB_hydrolase_fold"/>
</dbReference>
<dbReference type="PANTHER" id="PTHR40111">
    <property type="entry name" value="CEPHALOSPORIN-C DEACETYLASE"/>
    <property type="match status" value="1"/>
</dbReference>
<dbReference type="AlphaFoldDB" id="F0S8L6"/>
<feature type="domain" description="Acetyl xylan esterase" evidence="2">
    <location>
        <begin position="151"/>
        <end position="451"/>
    </location>
</feature>
<dbReference type="InterPro" id="IPR008391">
    <property type="entry name" value="AXE1_dom"/>
</dbReference>
<proteinExistence type="predicted"/>
<sequence length="456" mass="50843">MEIGIIKKIKASLVLAFVIVGLAGAQRSVYAQVTTAGIDVEDPKSTGAQSLDFSVIPDKSDWVYKTGERATFNIKLFVDGKPVESADLSYMIGPEKMVPTKKGRVTVKDGYAKLEGGTMGEPGFLRCDVRVNVKGKIYKELATAAFEPEKIKPTAVTPVDFDQYWSATIKNSKSVPLGSKLTPIPERSNDLVDVYQAEYHFINNGVQKFYGVLSIPKKEGKYPAIIRFPGAGWLPLSGDQNNAAKGFITLDLYIHGRPVINDKSYYTDLQFNELKNYQYKGSSNRDSFYYKNVVLGCVRSVDLIYSLPKFDGKNVGGWGSSQGGALSIITTALEKRINYFVALCPAMCDFTGYLNNRAGGWPHFFAKPELYQDNQKQVMEALSYYDVVSFAKRIQVPGFFSWGFNDETTPPTSFYSAYNSIKSPKQVFVVPSGIHKIYPPQRDKTYNWLINNLNNN</sequence>
<dbReference type="EMBL" id="CP002545">
    <property type="protein sequence ID" value="ADY51300.1"/>
    <property type="molecule type" value="Genomic_DNA"/>
</dbReference>
<dbReference type="RefSeq" id="WP_013631801.1">
    <property type="nucleotide sequence ID" value="NC_015177.1"/>
</dbReference>
<feature type="active site" description="Charge relay system" evidence="1">
    <location>
        <position position="406"/>
    </location>
</feature>
<dbReference type="SUPFAM" id="SSF53474">
    <property type="entry name" value="alpha/beta-Hydrolases"/>
    <property type="match status" value="1"/>
</dbReference>
<feature type="active site" description="Charge relay system" evidence="1">
    <location>
        <position position="435"/>
    </location>
</feature>
<feature type="active site" description="Nucleophile" evidence="1">
    <location>
        <position position="321"/>
    </location>
</feature>
<dbReference type="Proteomes" id="UP000000310">
    <property type="component" value="Chromosome"/>
</dbReference>
<dbReference type="InterPro" id="IPR039069">
    <property type="entry name" value="CE7"/>
</dbReference>
<dbReference type="KEGG" id="psn:Pedsa_0724"/>
<evidence type="ECO:0000259" key="2">
    <source>
        <dbReference type="Pfam" id="PF05448"/>
    </source>
</evidence>